<reference evidence="2" key="2">
    <citation type="submission" date="2020-09" db="EMBL/GenBank/DDBJ databases">
        <authorList>
            <person name="Sun Q."/>
            <person name="Zhou Y."/>
        </authorList>
    </citation>
    <scope>NUCLEOTIDE SEQUENCE</scope>
    <source>
        <strain evidence="2">CGMCC 4.7299</strain>
    </source>
</reference>
<reference evidence="2" key="1">
    <citation type="journal article" date="2014" name="Int. J. Syst. Evol. Microbiol.">
        <title>Complete genome sequence of Corynebacterium casei LMG S-19264T (=DSM 44701T), isolated from a smear-ripened cheese.</title>
        <authorList>
            <consortium name="US DOE Joint Genome Institute (JGI-PGF)"/>
            <person name="Walter F."/>
            <person name="Albersmeier A."/>
            <person name="Kalinowski J."/>
            <person name="Ruckert C."/>
        </authorList>
    </citation>
    <scope>NUCLEOTIDE SEQUENCE</scope>
    <source>
        <strain evidence="2">CGMCC 4.7299</strain>
    </source>
</reference>
<evidence type="ECO:0000313" key="3">
    <source>
        <dbReference type="Proteomes" id="UP000656042"/>
    </source>
</evidence>
<accession>A0A8J3FRG6</accession>
<proteinExistence type="predicted"/>
<gene>
    <name evidence="2" type="ORF">GCM10012284_58140</name>
</gene>
<dbReference type="RefSeq" id="WP_189082527.1">
    <property type="nucleotide sequence ID" value="NZ_BMMX01000050.1"/>
</dbReference>
<dbReference type="InterPro" id="IPR012577">
    <property type="entry name" value="NIPSNAP"/>
</dbReference>
<dbReference type="SUPFAM" id="SSF54909">
    <property type="entry name" value="Dimeric alpha+beta barrel"/>
    <property type="match status" value="1"/>
</dbReference>
<dbReference type="InterPro" id="IPR011008">
    <property type="entry name" value="Dimeric_a/b-barrel"/>
</dbReference>
<feature type="domain" description="NIPSNAP" evidence="1">
    <location>
        <begin position="6"/>
        <end position="94"/>
    </location>
</feature>
<keyword evidence="3" id="KW-1185">Reference proteome</keyword>
<organism evidence="2 3">
    <name type="scientific">Mangrovihabitans endophyticus</name>
    <dbReference type="NCBI Taxonomy" id="1751298"/>
    <lineage>
        <taxon>Bacteria</taxon>
        <taxon>Bacillati</taxon>
        <taxon>Actinomycetota</taxon>
        <taxon>Actinomycetes</taxon>
        <taxon>Micromonosporales</taxon>
        <taxon>Micromonosporaceae</taxon>
        <taxon>Mangrovihabitans</taxon>
    </lineage>
</organism>
<comment type="caution">
    <text evidence="2">The sequence shown here is derived from an EMBL/GenBank/DDBJ whole genome shotgun (WGS) entry which is preliminary data.</text>
</comment>
<name>A0A8J3FRG6_9ACTN</name>
<protein>
    <recommendedName>
        <fullName evidence="1">NIPSNAP domain-containing protein</fullName>
    </recommendedName>
</protein>
<evidence type="ECO:0000259" key="1">
    <source>
        <dbReference type="Pfam" id="PF07978"/>
    </source>
</evidence>
<evidence type="ECO:0000313" key="2">
    <source>
        <dbReference type="EMBL" id="GGL15880.1"/>
    </source>
</evidence>
<dbReference type="Pfam" id="PF07978">
    <property type="entry name" value="NIPSNAP"/>
    <property type="match status" value="1"/>
</dbReference>
<dbReference type="Gene3D" id="3.30.70.100">
    <property type="match status" value="1"/>
</dbReference>
<dbReference type="Proteomes" id="UP000656042">
    <property type="component" value="Unassembled WGS sequence"/>
</dbReference>
<sequence length="100" mass="11700">MPKTTQIRTYDVRPDRLEEWITKFHNLIVPLRHELGFHIDGSWIDYERSQHLWVMTYDGTQTFADANAAYWASPKRAALGIEPSDYLTAEESRTVHSSFD</sequence>
<dbReference type="EMBL" id="BMMX01000050">
    <property type="protein sequence ID" value="GGL15880.1"/>
    <property type="molecule type" value="Genomic_DNA"/>
</dbReference>
<dbReference type="AlphaFoldDB" id="A0A8J3FRG6"/>